<gene>
    <name evidence="2" type="ORF">SAMN05421811_106147</name>
</gene>
<proteinExistence type="predicted"/>
<accession>A0A1I0JT35</accession>
<dbReference type="PANTHER" id="PTHR23026:SF123">
    <property type="entry name" value="NAD(P)H NITROREDUCTASE RV3131-RELATED"/>
    <property type="match status" value="1"/>
</dbReference>
<reference evidence="2 3" key="1">
    <citation type="submission" date="2016-10" db="EMBL/GenBank/DDBJ databases">
        <authorList>
            <person name="de Groot N.N."/>
        </authorList>
    </citation>
    <scope>NUCLEOTIDE SEQUENCE [LARGE SCALE GENOMIC DNA]</scope>
    <source>
        <strain evidence="2 3">CGMCC 4.5598</strain>
    </source>
</reference>
<dbReference type="Proteomes" id="UP000199361">
    <property type="component" value="Unassembled WGS sequence"/>
</dbReference>
<dbReference type="NCBIfam" id="NF047509">
    <property type="entry name" value="Rv3131_FMN_oxido"/>
    <property type="match status" value="1"/>
</dbReference>
<protein>
    <submittedName>
        <fullName evidence="2">Nitroreductase family protein</fullName>
    </submittedName>
</protein>
<dbReference type="InterPro" id="IPR050627">
    <property type="entry name" value="Nitroreductase/BluB"/>
</dbReference>
<name>A0A1I0JT35_9ACTN</name>
<keyword evidence="3" id="KW-1185">Reference proteome</keyword>
<dbReference type="STRING" id="568860.SAMN05421811_106147"/>
<dbReference type="RefSeq" id="WP_245774941.1">
    <property type="nucleotide sequence ID" value="NZ_FOHX01000006.1"/>
</dbReference>
<dbReference type="EMBL" id="FOHX01000006">
    <property type="protein sequence ID" value="SEU13098.1"/>
    <property type="molecule type" value="Genomic_DNA"/>
</dbReference>
<dbReference type="AlphaFoldDB" id="A0A1I0JT35"/>
<dbReference type="Gene3D" id="3.40.109.10">
    <property type="entry name" value="NADH Oxidase"/>
    <property type="match status" value="2"/>
</dbReference>
<feature type="region of interest" description="Disordered" evidence="1">
    <location>
        <begin position="206"/>
        <end position="228"/>
    </location>
</feature>
<organism evidence="2 3">
    <name type="scientific">Nonomuraea wenchangensis</name>
    <dbReference type="NCBI Taxonomy" id="568860"/>
    <lineage>
        <taxon>Bacteria</taxon>
        <taxon>Bacillati</taxon>
        <taxon>Actinomycetota</taxon>
        <taxon>Actinomycetes</taxon>
        <taxon>Streptosporangiales</taxon>
        <taxon>Streptosporangiaceae</taxon>
        <taxon>Nonomuraea</taxon>
    </lineage>
</organism>
<evidence type="ECO:0000313" key="2">
    <source>
        <dbReference type="EMBL" id="SEU13098.1"/>
    </source>
</evidence>
<evidence type="ECO:0000256" key="1">
    <source>
        <dbReference type="SAM" id="MobiDB-lite"/>
    </source>
</evidence>
<evidence type="ECO:0000313" key="3">
    <source>
        <dbReference type="Proteomes" id="UP000199361"/>
    </source>
</evidence>
<dbReference type="GO" id="GO:0016491">
    <property type="term" value="F:oxidoreductase activity"/>
    <property type="evidence" value="ECO:0007669"/>
    <property type="project" value="InterPro"/>
</dbReference>
<dbReference type="PANTHER" id="PTHR23026">
    <property type="entry name" value="NADPH NITROREDUCTASE"/>
    <property type="match status" value="1"/>
</dbReference>
<sequence>MTDPGTGGRRARAATLEPPFASAADVCAVVGAAAAAPSVHNTQPWRFHRADDATMELYADLDRLLTVTDPMGRGLGLSCGAALYNLRLAVRVTGHDAHVRILPDPAARPDLLATVHAVPGDPPTADELLLHGMIPHRRTNRFPFDDRPVPREIVVGLVHAAHAESATLVPVTGRTARRVLELIAMADDTLADDPAYRDELARWTGPDARADGVPEHAAGPRPRDGRLPMRDFGQRVGTAEFEPEPQLAALFTRGDGPRDWLRAGQALQRVLLTATARGVAVSLFSQPLDLRPPQHRGDRTGGPFGHVQMLIRLGYGPPVPRVPRRPVAEVLDGREARGA</sequence>
<dbReference type="SUPFAM" id="SSF55469">
    <property type="entry name" value="FMN-dependent nitroreductase-like"/>
    <property type="match status" value="2"/>
</dbReference>
<dbReference type="InterPro" id="IPR000415">
    <property type="entry name" value="Nitroreductase-like"/>
</dbReference>